<comment type="caution">
    <text evidence="1">The sequence shown here is derived from an EMBL/GenBank/DDBJ whole genome shotgun (WGS) entry which is preliminary data.</text>
</comment>
<reference evidence="2" key="1">
    <citation type="journal article" date="2022" name="Mol. Ecol. Resour.">
        <title>The genomes of chicory, endive, great burdock and yacon provide insights into Asteraceae palaeo-polyploidization history and plant inulin production.</title>
        <authorList>
            <person name="Fan W."/>
            <person name="Wang S."/>
            <person name="Wang H."/>
            <person name="Wang A."/>
            <person name="Jiang F."/>
            <person name="Liu H."/>
            <person name="Zhao H."/>
            <person name="Xu D."/>
            <person name="Zhang Y."/>
        </authorList>
    </citation>
    <scope>NUCLEOTIDE SEQUENCE [LARGE SCALE GENOMIC DNA]</scope>
    <source>
        <strain evidence="2">cv. Yunnan</strain>
    </source>
</reference>
<reference evidence="1 2" key="2">
    <citation type="journal article" date="2022" name="Mol. Ecol. Resour.">
        <title>The genomes of chicory, endive, great burdock and yacon provide insights into Asteraceae paleo-polyploidization history and plant inulin production.</title>
        <authorList>
            <person name="Fan W."/>
            <person name="Wang S."/>
            <person name="Wang H."/>
            <person name="Wang A."/>
            <person name="Jiang F."/>
            <person name="Liu H."/>
            <person name="Zhao H."/>
            <person name="Xu D."/>
            <person name="Zhang Y."/>
        </authorList>
    </citation>
    <scope>NUCLEOTIDE SEQUENCE [LARGE SCALE GENOMIC DNA]</scope>
    <source>
        <strain evidence="2">cv. Yunnan</strain>
        <tissue evidence="1">Leaves</tissue>
    </source>
</reference>
<gene>
    <name evidence="1" type="ORF">L1987_79815</name>
</gene>
<proteinExistence type="predicted"/>
<name>A0ACB8YLJ7_9ASTR</name>
<keyword evidence="2" id="KW-1185">Reference proteome</keyword>
<dbReference type="EMBL" id="CM042044">
    <property type="protein sequence ID" value="KAI3686142.1"/>
    <property type="molecule type" value="Genomic_DNA"/>
</dbReference>
<evidence type="ECO:0000313" key="2">
    <source>
        <dbReference type="Proteomes" id="UP001056120"/>
    </source>
</evidence>
<dbReference type="Proteomes" id="UP001056120">
    <property type="component" value="Linkage Group LG27"/>
</dbReference>
<accession>A0ACB8YLJ7</accession>
<sequence>MVLLVLAANIREVTGLRFMIDRRECFSHKAEPGATIQFSFVVINVEDHDDWHYTLYGTDLVVKGPNGEQIQDFRDKTSEKSEFVAHNEGLYQFCFSNESPFQETVDFDVHSSHFYKEVEHTKDDHFKPIVEQISKLEDDLFKIQFEQHWLEAEVDQRTIINKRMSKRAMHKAIVESASLIGASILQVYLLQHENVVGGGGCDASDGQCRGSVWDQVEGAWYYNEDGLDLLVTGPKGEHIQDFRDKISEKSDFVVHNEGVYKFCFTNNSPHDEKVDFDVHSSHFYKDAEHAKDDHFKPILEQISKLEDALYNIQFEQHWLEAETDRQASINEGMSSRARHKAVMESAALIGASVLQVYLLIRLFNRKVGLSRV</sequence>
<evidence type="ECO:0000313" key="1">
    <source>
        <dbReference type="EMBL" id="KAI3686142.1"/>
    </source>
</evidence>
<organism evidence="1 2">
    <name type="scientific">Smallanthus sonchifolius</name>
    <dbReference type="NCBI Taxonomy" id="185202"/>
    <lineage>
        <taxon>Eukaryota</taxon>
        <taxon>Viridiplantae</taxon>
        <taxon>Streptophyta</taxon>
        <taxon>Embryophyta</taxon>
        <taxon>Tracheophyta</taxon>
        <taxon>Spermatophyta</taxon>
        <taxon>Magnoliopsida</taxon>
        <taxon>eudicotyledons</taxon>
        <taxon>Gunneridae</taxon>
        <taxon>Pentapetalae</taxon>
        <taxon>asterids</taxon>
        <taxon>campanulids</taxon>
        <taxon>Asterales</taxon>
        <taxon>Asteraceae</taxon>
        <taxon>Asteroideae</taxon>
        <taxon>Heliantheae alliance</taxon>
        <taxon>Millerieae</taxon>
        <taxon>Smallanthus</taxon>
    </lineage>
</organism>
<protein>
    <submittedName>
        <fullName evidence="1">Uncharacterized protein</fullName>
    </submittedName>
</protein>